<dbReference type="AlphaFoldDB" id="A0A5U3ITU6"/>
<keyword evidence="2" id="KW-0255">Endonuclease</keyword>
<keyword evidence="2" id="KW-0540">Nuclease</keyword>
<dbReference type="GO" id="GO:0003677">
    <property type="term" value="F:DNA binding"/>
    <property type="evidence" value="ECO:0007669"/>
    <property type="project" value="InterPro"/>
</dbReference>
<dbReference type="SUPFAM" id="SSF52980">
    <property type="entry name" value="Restriction endonuclease-like"/>
    <property type="match status" value="1"/>
</dbReference>
<organism evidence="2">
    <name type="scientific">Salmonella enterica</name>
    <name type="common">Salmonella choleraesuis</name>
    <dbReference type="NCBI Taxonomy" id="28901"/>
    <lineage>
        <taxon>Bacteria</taxon>
        <taxon>Pseudomonadati</taxon>
        <taxon>Pseudomonadota</taxon>
        <taxon>Gammaproteobacteria</taxon>
        <taxon>Enterobacterales</taxon>
        <taxon>Enterobacteriaceae</taxon>
        <taxon>Salmonella</taxon>
    </lineage>
</organism>
<dbReference type="Pfam" id="PF09019">
    <property type="entry name" value="EcoRII-C"/>
    <property type="match status" value="1"/>
</dbReference>
<dbReference type="InterPro" id="IPR011335">
    <property type="entry name" value="Restrct_endonuc-II-like"/>
</dbReference>
<sequence>MKQGYLSQYFEGVALKRLSTVEADVIRSNQHEFNGVEGLRDILGEPDGKVRFSAKFLYLTDQDDEPVVEDGFLTWYDARQRARFERHVMRWEYRLYFPTNLVSQCASAGDLLVIARLANDSLLAIVAENGTTIERQIMWLFGFSELAHPGFSIKSELETEQDRIGFAARVILEQIGVEAEEEAPNYLDQMLDKFNGSFPKTIEFSSYARSTVRDLSSQDDPDIALFVWMEREEILFRTLEKYLLGEKLRSLTQAGIEDTEPFIKLVQSALQRRKSRAGSALENHLEQVFTDHGVTYTRTGVTENNLKPDFIFPGISHYHDSEFPHARLTMLASKSTCKDRWRQILNEAARIPDKHLLTLEPSISENQTNEMKSEQVQLVIPQGLHSSYTMAQQAWLMNIAEFIVLTRHRQTV</sequence>
<keyword evidence="2" id="KW-0378">Hydrolase</keyword>
<dbReference type="Proteomes" id="UP000839610">
    <property type="component" value="Unassembled WGS sequence"/>
</dbReference>
<dbReference type="InterPro" id="IPR015109">
    <property type="entry name" value="Restrct_endonuc_II_EcoRII_C"/>
</dbReference>
<name>A0A5U3ITU6_SALER</name>
<dbReference type="GO" id="GO:0009036">
    <property type="term" value="F:type II site-specific deoxyribonuclease activity"/>
    <property type="evidence" value="ECO:0007669"/>
    <property type="project" value="InterPro"/>
</dbReference>
<feature type="domain" description="Restriction endonuclease type II EcoRII C-terminal" evidence="1">
    <location>
        <begin position="236"/>
        <end position="403"/>
    </location>
</feature>
<evidence type="ECO:0000313" key="2">
    <source>
        <dbReference type="EMBL" id="EBP4586018.1"/>
    </source>
</evidence>
<comment type="caution">
    <text evidence="2">The sequence shown here is derived from an EMBL/GenBank/DDBJ whole genome shotgun (WGS) entry which is preliminary data.</text>
</comment>
<gene>
    <name evidence="2" type="ORF">VH79_23005</name>
</gene>
<dbReference type="GO" id="GO:0009307">
    <property type="term" value="P:DNA restriction-modification system"/>
    <property type="evidence" value="ECO:0007669"/>
    <property type="project" value="InterPro"/>
</dbReference>
<proteinExistence type="predicted"/>
<dbReference type="InterPro" id="IPR038365">
    <property type="entry name" value="EcoRII_C_sf"/>
</dbReference>
<protein>
    <submittedName>
        <fullName evidence="2">Restriction endonuclease</fullName>
    </submittedName>
</protein>
<dbReference type="Gene3D" id="3.40.91.80">
    <property type="match status" value="1"/>
</dbReference>
<reference evidence="2" key="1">
    <citation type="submission" date="2018-07" db="EMBL/GenBank/DDBJ databases">
        <authorList>
            <consortium name="GenomeTrakr network: Whole genome sequencing for foodborne pathogen traceback"/>
        </authorList>
    </citation>
    <scope>NUCLEOTIDE SEQUENCE [LARGE SCALE GENOMIC DNA]</scope>
    <source>
        <strain evidence="2">FDA00008842</strain>
    </source>
</reference>
<evidence type="ECO:0000259" key="1">
    <source>
        <dbReference type="Pfam" id="PF09019"/>
    </source>
</evidence>
<accession>A0A5U3ITU6</accession>
<dbReference type="EMBL" id="AAGLUV010000021">
    <property type="protein sequence ID" value="EBP4586018.1"/>
    <property type="molecule type" value="Genomic_DNA"/>
</dbReference>